<accession>A0A517P865</accession>
<protein>
    <submittedName>
        <fullName evidence="3">Uncharacterized protein</fullName>
    </submittedName>
</protein>
<feature type="transmembrane region" description="Helical" evidence="2">
    <location>
        <begin position="90"/>
        <end position="111"/>
    </location>
</feature>
<dbReference type="EMBL" id="CP036265">
    <property type="protein sequence ID" value="QDT15571.1"/>
    <property type="molecule type" value="Genomic_DNA"/>
</dbReference>
<dbReference type="RefSeq" id="WP_145358484.1">
    <property type="nucleotide sequence ID" value="NZ_CP036265.1"/>
</dbReference>
<sequence length="176" mass="19257">MPFDLLPTAFGLWLVAVGAVAALLHWRGRERTEEKAARGELEDWELDFHLARYRRRMQVAGLLVWLGVLIPAGDAALAAAGPAAQAWMPAYLAVLMTGVCGLLFLAGLDWFATAVHTRDRLADVQAKRVALEHALRALRAEAARAAEPSPVEPSRNEPGPPGVAPRNRLRDYSFDD</sequence>
<proteinExistence type="predicted"/>
<feature type="transmembrane region" description="Helical" evidence="2">
    <location>
        <begin position="6"/>
        <end position="26"/>
    </location>
</feature>
<reference evidence="3 4" key="1">
    <citation type="submission" date="2019-02" db="EMBL/GenBank/DDBJ databases">
        <title>Deep-cultivation of Planctomycetes and their phenomic and genomic characterization uncovers novel biology.</title>
        <authorList>
            <person name="Wiegand S."/>
            <person name="Jogler M."/>
            <person name="Boedeker C."/>
            <person name="Pinto D."/>
            <person name="Vollmers J."/>
            <person name="Rivas-Marin E."/>
            <person name="Kohn T."/>
            <person name="Peeters S.H."/>
            <person name="Heuer A."/>
            <person name="Rast P."/>
            <person name="Oberbeckmann S."/>
            <person name="Bunk B."/>
            <person name="Jeske O."/>
            <person name="Meyerdierks A."/>
            <person name="Storesund J.E."/>
            <person name="Kallscheuer N."/>
            <person name="Luecker S."/>
            <person name="Lage O.M."/>
            <person name="Pohl T."/>
            <person name="Merkel B.J."/>
            <person name="Hornburger P."/>
            <person name="Mueller R.-W."/>
            <person name="Bruemmer F."/>
            <person name="Labrenz M."/>
            <person name="Spormann A.M."/>
            <person name="Op den Camp H."/>
            <person name="Overmann J."/>
            <person name="Amann R."/>
            <person name="Jetten M.S.M."/>
            <person name="Mascher T."/>
            <person name="Medema M.H."/>
            <person name="Devos D.P."/>
            <person name="Kaster A.-K."/>
            <person name="Ovreas L."/>
            <person name="Rohde M."/>
            <person name="Galperin M.Y."/>
            <person name="Jogler C."/>
        </authorList>
    </citation>
    <scope>NUCLEOTIDE SEQUENCE [LARGE SCALE GENOMIC DNA]</scope>
    <source>
        <strain evidence="3 4">CA12</strain>
    </source>
</reference>
<name>A0A517P865_9PLAN</name>
<evidence type="ECO:0000313" key="3">
    <source>
        <dbReference type="EMBL" id="QDT15571.1"/>
    </source>
</evidence>
<dbReference type="AlphaFoldDB" id="A0A517P865"/>
<keyword evidence="2" id="KW-0812">Transmembrane</keyword>
<keyword evidence="4" id="KW-1185">Reference proteome</keyword>
<evidence type="ECO:0000313" key="4">
    <source>
        <dbReference type="Proteomes" id="UP000318741"/>
    </source>
</evidence>
<gene>
    <name evidence="3" type="ORF">CA12_16560</name>
</gene>
<evidence type="ECO:0000256" key="2">
    <source>
        <dbReference type="SAM" id="Phobius"/>
    </source>
</evidence>
<evidence type="ECO:0000256" key="1">
    <source>
        <dbReference type="SAM" id="MobiDB-lite"/>
    </source>
</evidence>
<dbReference type="Proteomes" id="UP000318741">
    <property type="component" value="Chromosome"/>
</dbReference>
<keyword evidence="2" id="KW-1133">Transmembrane helix</keyword>
<keyword evidence="2" id="KW-0472">Membrane</keyword>
<dbReference type="KEGG" id="acaf:CA12_16560"/>
<feature type="region of interest" description="Disordered" evidence="1">
    <location>
        <begin position="142"/>
        <end position="176"/>
    </location>
</feature>
<organism evidence="3 4">
    <name type="scientific">Alienimonas californiensis</name>
    <dbReference type="NCBI Taxonomy" id="2527989"/>
    <lineage>
        <taxon>Bacteria</taxon>
        <taxon>Pseudomonadati</taxon>
        <taxon>Planctomycetota</taxon>
        <taxon>Planctomycetia</taxon>
        <taxon>Planctomycetales</taxon>
        <taxon>Planctomycetaceae</taxon>
        <taxon>Alienimonas</taxon>
    </lineage>
</organism>
<feature type="transmembrane region" description="Helical" evidence="2">
    <location>
        <begin position="62"/>
        <end position="84"/>
    </location>
</feature>